<feature type="compositionally biased region" description="Basic and acidic residues" evidence="2">
    <location>
        <begin position="151"/>
        <end position="160"/>
    </location>
</feature>
<dbReference type="AlphaFoldDB" id="A0A813TTU4"/>
<organism evidence="3 4">
    <name type="scientific">Brachionus calyciflorus</name>
    <dbReference type="NCBI Taxonomy" id="104777"/>
    <lineage>
        <taxon>Eukaryota</taxon>
        <taxon>Metazoa</taxon>
        <taxon>Spiralia</taxon>
        <taxon>Gnathifera</taxon>
        <taxon>Rotifera</taxon>
        <taxon>Eurotatoria</taxon>
        <taxon>Monogononta</taxon>
        <taxon>Pseudotrocha</taxon>
        <taxon>Ploima</taxon>
        <taxon>Brachionidae</taxon>
        <taxon>Brachionus</taxon>
    </lineage>
</organism>
<proteinExistence type="predicted"/>
<evidence type="ECO:0000313" key="3">
    <source>
        <dbReference type="EMBL" id="CAF0814066.1"/>
    </source>
</evidence>
<accession>A0A813TTU4</accession>
<feature type="region of interest" description="Disordered" evidence="2">
    <location>
        <begin position="150"/>
        <end position="181"/>
    </location>
</feature>
<feature type="compositionally biased region" description="Low complexity" evidence="2">
    <location>
        <begin position="266"/>
        <end position="284"/>
    </location>
</feature>
<comment type="caution">
    <text evidence="3">The sequence shown here is derived from an EMBL/GenBank/DDBJ whole genome shotgun (WGS) entry which is preliminary data.</text>
</comment>
<dbReference type="OrthoDB" id="10648138at2759"/>
<gene>
    <name evidence="3" type="ORF">OXX778_LOCUS7124</name>
</gene>
<feature type="region of interest" description="Disordered" evidence="2">
    <location>
        <begin position="263"/>
        <end position="307"/>
    </location>
</feature>
<evidence type="ECO:0000256" key="1">
    <source>
        <dbReference type="SAM" id="Coils"/>
    </source>
</evidence>
<reference evidence="3" key="1">
    <citation type="submission" date="2021-02" db="EMBL/GenBank/DDBJ databases">
        <authorList>
            <person name="Nowell W R."/>
        </authorList>
    </citation>
    <scope>NUCLEOTIDE SEQUENCE</scope>
    <source>
        <strain evidence="3">Ploen Becks lab</strain>
    </source>
</reference>
<sequence length="953" mass="110031">MDSAFYKINKYNKTENDSLNVVKNSCEKNSSLFQSVHTYEETDDSWKPSALGIKCYSVKHDGYVFLTRKILDLSSTDGKRKIDVCYSYAKDYKNGHKIKPRGSNLQNCSFCDTVSLDFDPDSTLFDLVMEVQIITLAPTRKPIENGLNRNIEQKGNKDNPESPVPFTDTGQTLDESSDPEETNITSVYDLRILGRRDSESNSAFFSPDLELSKRLSEEETKLLEGDGQKIIIKTVIKSENENENGSNNSINYLNRLSPINDKLTNKRSNSTSSLLSNISENSSKGYWSPRKFLSPNKQSSPCESRSSSRRSIYTTVEFFPPCENYVEMVDLSNEHTNDQEKFFNDVEMIDKVEEQIRKKIENNRNEKENENDFENMLKMSQIKKNIETNDKELKILKESNKYDFNQEISNRINLKKNEIGKENLKNTRQKSEEKGEILKKDKNMFKRKKSLVCMEKENVTNSEFVSDSQESLVNTNQGKNFPSKSEIQTCEEIEQEKSLAKNLNTENEKESNIVEKQLISNIEAEYKYDQKILDTEKADNFSESFSTNVDESESVDNHQLDSEVATCEINLEKKNLNELMLVDSNGSKKGLLPKLIYEKKIVFSSSKSQKIDLSSNIDLTEKIEKNHLNSFQVLVNNYEKLNKEEISNEEEKDLELNFIDLKININKEKKIVEDCLNDTSMRDFTDPTKGEISFEEYKTTNDPFELTVTKEGTKASENIVNSLFSRLFKTDTAFSNDKESLENFTLSSNQNNILKILNSNEKSATDSNLYFFSSPTIRKTSKSIPDCFEFTDQLNESSNDFDYRNLIHKFNVKDFSEINTLFQDSFFRASLSINKAKRIMFNEIVPILSPNDVPSFDLIDIANVQNLKFNKPFFDDFANFYPDEIQFSKYQLLVNSKRFDFLNNLERNGTPFFYIQDNHRFFNDLENTFSLKNFVGFLIICSGAFTLYTTSLE</sequence>
<feature type="coiled-coil region" evidence="1">
    <location>
        <begin position="349"/>
        <end position="441"/>
    </location>
</feature>
<evidence type="ECO:0000313" key="4">
    <source>
        <dbReference type="Proteomes" id="UP000663879"/>
    </source>
</evidence>
<name>A0A813TTU4_9BILA</name>
<protein>
    <recommendedName>
        <fullName evidence="5">C2 NT-type domain-containing protein</fullName>
    </recommendedName>
</protein>
<dbReference type="EMBL" id="CAJNOC010000889">
    <property type="protein sequence ID" value="CAF0814066.1"/>
    <property type="molecule type" value="Genomic_DNA"/>
</dbReference>
<evidence type="ECO:0000256" key="2">
    <source>
        <dbReference type="SAM" id="MobiDB-lite"/>
    </source>
</evidence>
<keyword evidence="1" id="KW-0175">Coiled coil</keyword>
<dbReference type="Proteomes" id="UP000663879">
    <property type="component" value="Unassembled WGS sequence"/>
</dbReference>
<keyword evidence="4" id="KW-1185">Reference proteome</keyword>
<evidence type="ECO:0008006" key="5">
    <source>
        <dbReference type="Google" id="ProtNLM"/>
    </source>
</evidence>